<dbReference type="Pfam" id="PF13556">
    <property type="entry name" value="HTH_30"/>
    <property type="match status" value="1"/>
</dbReference>
<evidence type="ECO:0000313" key="8">
    <source>
        <dbReference type="Proteomes" id="UP000580718"/>
    </source>
</evidence>
<reference evidence="6 7" key="1">
    <citation type="submission" date="2018-06" db="EMBL/GenBank/DDBJ databases">
        <title>Draft genome sequence of Modestobacter versicolor CP153-2.</title>
        <authorList>
            <person name="Gundlapally S.R."/>
        </authorList>
    </citation>
    <scope>NUCLEOTIDE SEQUENCE [LARGE SCALE GENOMIC DNA]</scope>
    <source>
        <strain evidence="6 7">CP153-2</strain>
    </source>
</reference>
<name>A0A323VCQ9_9ACTN</name>
<feature type="domain" description="PucR C-terminal helix-turn-helix" evidence="2">
    <location>
        <begin position="338"/>
        <end position="394"/>
    </location>
</feature>
<evidence type="ECO:0000313" key="6">
    <source>
        <dbReference type="EMBL" id="PZA21006.1"/>
    </source>
</evidence>
<dbReference type="Pfam" id="PF14361">
    <property type="entry name" value="RsbRD_N"/>
    <property type="match status" value="1"/>
</dbReference>
<reference evidence="5 8" key="2">
    <citation type="submission" date="2020-08" db="EMBL/GenBank/DDBJ databases">
        <title>Sequencing the genomes of 1000 actinobacteria strains.</title>
        <authorList>
            <person name="Klenk H.-P."/>
        </authorList>
    </citation>
    <scope>NUCLEOTIDE SEQUENCE [LARGE SCALE GENOMIC DNA]</scope>
    <source>
        <strain evidence="5 8">DSM 16678</strain>
    </source>
</reference>
<dbReference type="Proteomes" id="UP000580718">
    <property type="component" value="Unassembled WGS sequence"/>
</dbReference>
<evidence type="ECO:0000256" key="1">
    <source>
        <dbReference type="ARBA" id="ARBA00006754"/>
    </source>
</evidence>
<dbReference type="Gene3D" id="1.10.10.2840">
    <property type="entry name" value="PucR C-terminal helix-turn-helix domain"/>
    <property type="match status" value="1"/>
</dbReference>
<evidence type="ECO:0000259" key="2">
    <source>
        <dbReference type="Pfam" id="PF13556"/>
    </source>
</evidence>
<dbReference type="Proteomes" id="UP000247602">
    <property type="component" value="Unassembled WGS sequence"/>
</dbReference>
<dbReference type="AlphaFoldDB" id="A0A323VCQ9"/>
<protein>
    <submittedName>
        <fullName evidence="6">PucR family transcriptional regulator</fullName>
    </submittedName>
</protein>
<comment type="caution">
    <text evidence="6">The sequence shown here is derived from an EMBL/GenBank/DDBJ whole genome shotgun (WGS) entry which is preliminary data.</text>
</comment>
<feature type="domain" description="CdaR GGDEF-like" evidence="4">
    <location>
        <begin position="181"/>
        <end position="288"/>
    </location>
</feature>
<dbReference type="OrthoDB" id="3196285at2"/>
<evidence type="ECO:0000259" key="4">
    <source>
        <dbReference type="Pfam" id="PF17853"/>
    </source>
</evidence>
<dbReference type="Pfam" id="PF17853">
    <property type="entry name" value="GGDEF_2"/>
    <property type="match status" value="1"/>
</dbReference>
<accession>A0A323VCQ9</accession>
<evidence type="ECO:0000313" key="5">
    <source>
        <dbReference type="EMBL" id="MBB3676930.1"/>
    </source>
</evidence>
<dbReference type="EMBL" id="JACIBU010000001">
    <property type="protein sequence ID" value="MBB3676930.1"/>
    <property type="molecule type" value="Genomic_DNA"/>
</dbReference>
<evidence type="ECO:0000313" key="7">
    <source>
        <dbReference type="Proteomes" id="UP000247602"/>
    </source>
</evidence>
<evidence type="ECO:0000259" key="3">
    <source>
        <dbReference type="Pfam" id="PF14361"/>
    </source>
</evidence>
<dbReference type="InterPro" id="IPR025736">
    <property type="entry name" value="PucR_C-HTH_dom"/>
</dbReference>
<organism evidence="6 7">
    <name type="scientific">Modestobacter versicolor</name>
    <dbReference type="NCBI Taxonomy" id="429133"/>
    <lineage>
        <taxon>Bacteria</taxon>
        <taxon>Bacillati</taxon>
        <taxon>Actinomycetota</taxon>
        <taxon>Actinomycetes</taxon>
        <taxon>Geodermatophilales</taxon>
        <taxon>Geodermatophilaceae</taxon>
        <taxon>Modestobacter</taxon>
    </lineage>
</organism>
<feature type="domain" description="RsbT co-antagonist protein RsbRD N-terminal" evidence="3">
    <location>
        <begin position="24"/>
        <end position="167"/>
    </location>
</feature>
<keyword evidence="7" id="KW-1185">Reference proteome</keyword>
<dbReference type="InterPro" id="IPR051448">
    <property type="entry name" value="CdaR-like_regulators"/>
</dbReference>
<dbReference type="EMBL" id="QKNV01000123">
    <property type="protein sequence ID" value="PZA21006.1"/>
    <property type="molecule type" value="Genomic_DNA"/>
</dbReference>
<proteinExistence type="inferred from homology"/>
<dbReference type="InterPro" id="IPR042070">
    <property type="entry name" value="PucR_C-HTH_sf"/>
</dbReference>
<dbReference type="InterPro" id="IPR041522">
    <property type="entry name" value="CdaR_GGDEF"/>
</dbReference>
<sequence>MQPFRPEVSARLAELAPPLLDQLDEMTSRMISILERSEGAYADQGPVVLAELFESTRANLERGVRTLMGDADDGGRAALTAAREVGRRRAVQGVPLETVLRAYRLGGQVTWEALRAAARGAEAPGDSDVLLEVAGSVWHVNDVQCAALAEAYRNEERRLAGIDDQARQQVLDGLLGGRGGDPVFVRTASELLALPLDGRLVCAVAPPDDHGGPTLADPGPRLLKRGVRSVWGWRSGAQVGIVALGSRRVTDVLAWLGELAEGPVGVSAVVEGAASVGTAWRLADTAARTLPGGQCRVVSIDDRLPEALLSSSPEITRRLVEQSLGRLLELPADERDVLLDTLTAFLAADGSPTRAAEELYCHRNTVMHRLRRIEQVTGRSVADPRSRLLWQLALLEAGHRRPAPA</sequence>
<dbReference type="PANTHER" id="PTHR33744:SF1">
    <property type="entry name" value="DNA-BINDING TRANSCRIPTIONAL ACTIVATOR ADER"/>
    <property type="match status" value="1"/>
</dbReference>
<dbReference type="InterPro" id="IPR025751">
    <property type="entry name" value="RsbRD_N_dom"/>
</dbReference>
<dbReference type="PANTHER" id="PTHR33744">
    <property type="entry name" value="CARBOHYDRATE DIACID REGULATOR"/>
    <property type="match status" value="1"/>
</dbReference>
<dbReference type="RefSeq" id="WP_110552600.1">
    <property type="nucleotide sequence ID" value="NZ_JACIBU010000001.1"/>
</dbReference>
<comment type="similarity">
    <text evidence="1">Belongs to the CdaR family.</text>
</comment>
<gene>
    <name evidence="6" type="ORF">DMO24_12550</name>
    <name evidence="5" type="ORF">FHX36_002665</name>
</gene>